<evidence type="ECO:0008006" key="5">
    <source>
        <dbReference type="Google" id="ProtNLM"/>
    </source>
</evidence>
<accession>A0A1I4W952</accession>
<sequence length="339" mass="39961">MQQGYRFQFMKGKKESCPSCNEKRTYRRYVDTETGEVLPLEYGRCDRESKCGYYLNPYTDKYHLKGNDYSFNYNYYNIQQVKPIVNYYIPQHVLNETKSDYDCNTFIQNLLCNLSYPFNYDEVYQLIELYQLGTISEGYMRGAITFPFIDINQKVNAIQCKKFNIANNTINIDFIHTILSKKYDKENIDLPQWIEDYELNDSKVRCLFGEHLLDKYPHNPIALVEAPKTALIGSIYFGLPDNPNNYLWLAVYNKSSLNYAKCKALKNRKVVLFPDTSKDGITFNEWKEKAEKIQEQLPNSTFEVSEMLEQLATEKQKEKGIDLADILTNYDWKTFRNLN</sequence>
<feature type="domain" description="DUF6371" evidence="1">
    <location>
        <begin position="109"/>
        <end position="275"/>
    </location>
</feature>
<dbReference type="RefSeq" id="WP_092908044.1">
    <property type="nucleotide sequence ID" value="NZ_FOUZ01000006.1"/>
</dbReference>
<gene>
    <name evidence="3" type="ORF">SAMN05421738_106196</name>
</gene>
<protein>
    <recommendedName>
        <fullName evidence="5">DNA primase</fullName>
    </recommendedName>
</protein>
<feature type="domain" description="Zinc beta-ribbon finger putative" evidence="2">
    <location>
        <begin position="5"/>
        <end position="59"/>
    </location>
</feature>
<dbReference type="STRING" id="684065.SAMN05421738_106196"/>
<dbReference type="NCBIfam" id="NF040506">
    <property type="entry name" value="PG0870_Nterm"/>
    <property type="match status" value="1"/>
</dbReference>
<evidence type="ECO:0000259" key="2">
    <source>
        <dbReference type="Pfam" id="PF21957"/>
    </source>
</evidence>
<proteinExistence type="predicted"/>
<dbReference type="AlphaFoldDB" id="A0A1I4W952"/>
<evidence type="ECO:0000313" key="4">
    <source>
        <dbReference type="Proteomes" id="UP000199149"/>
    </source>
</evidence>
<dbReference type="InterPro" id="IPR047731">
    <property type="entry name" value="Zinc_ribbon_put"/>
</dbReference>
<organism evidence="3 4">
    <name type="scientific">Algoriella xinjiangensis</name>
    <dbReference type="NCBI Taxonomy" id="684065"/>
    <lineage>
        <taxon>Bacteria</taxon>
        <taxon>Pseudomonadati</taxon>
        <taxon>Bacteroidota</taxon>
        <taxon>Flavobacteriia</taxon>
        <taxon>Flavobacteriales</taxon>
        <taxon>Weeksellaceae</taxon>
        <taxon>Algoriella</taxon>
    </lineage>
</organism>
<dbReference type="Pfam" id="PF19898">
    <property type="entry name" value="DUF6371"/>
    <property type="match status" value="1"/>
</dbReference>
<keyword evidence="4" id="KW-1185">Reference proteome</keyword>
<dbReference type="Proteomes" id="UP000199149">
    <property type="component" value="Unassembled WGS sequence"/>
</dbReference>
<dbReference type="EMBL" id="FOUZ01000006">
    <property type="protein sequence ID" value="SFN09975.1"/>
    <property type="molecule type" value="Genomic_DNA"/>
</dbReference>
<evidence type="ECO:0000313" key="3">
    <source>
        <dbReference type="EMBL" id="SFN09975.1"/>
    </source>
</evidence>
<dbReference type="InterPro" id="IPR045951">
    <property type="entry name" value="DUF6371"/>
</dbReference>
<dbReference type="Pfam" id="PF21957">
    <property type="entry name" value="Zn_ribbon_16"/>
    <property type="match status" value="1"/>
</dbReference>
<reference evidence="4" key="1">
    <citation type="submission" date="2016-10" db="EMBL/GenBank/DDBJ databases">
        <authorList>
            <person name="Varghese N."/>
            <person name="Submissions S."/>
        </authorList>
    </citation>
    <scope>NUCLEOTIDE SEQUENCE [LARGE SCALE GENOMIC DNA]</scope>
    <source>
        <strain evidence="4">XJ109</strain>
    </source>
</reference>
<evidence type="ECO:0000259" key="1">
    <source>
        <dbReference type="Pfam" id="PF19898"/>
    </source>
</evidence>
<name>A0A1I4W952_9FLAO</name>